<dbReference type="AlphaFoldDB" id="A0A3E3E2H5"/>
<feature type="transmembrane region" description="Helical" evidence="1">
    <location>
        <begin position="73"/>
        <end position="95"/>
    </location>
</feature>
<reference evidence="2 3" key="1">
    <citation type="submission" date="2018-08" db="EMBL/GenBank/DDBJ databases">
        <title>A genome reference for cultivated species of the human gut microbiota.</title>
        <authorList>
            <person name="Zou Y."/>
            <person name="Xue W."/>
            <person name="Luo G."/>
        </authorList>
    </citation>
    <scope>NUCLEOTIDE SEQUENCE [LARGE SCALE GENOMIC DNA]</scope>
    <source>
        <strain evidence="2 3">AM25-6</strain>
    </source>
</reference>
<evidence type="ECO:0000256" key="1">
    <source>
        <dbReference type="SAM" id="Phobius"/>
    </source>
</evidence>
<name>A0A3E3E2H5_9FIRM</name>
<organism evidence="2 3">
    <name type="scientific">Anaerofustis stercorihominis</name>
    <dbReference type="NCBI Taxonomy" id="214853"/>
    <lineage>
        <taxon>Bacteria</taxon>
        <taxon>Bacillati</taxon>
        <taxon>Bacillota</taxon>
        <taxon>Clostridia</taxon>
        <taxon>Eubacteriales</taxon>
        <taxon>Eubacteriaceae</taxon>
        <taxon>Anaerofustis</taxon>
    </lineage>
</organism>
<proteinExistence type="predicted"/>
<keyword evidence="1" id="KW-1133">Transmembrane helix</keyword>
<gene>
    <name evidence="2" type="ORF">DW687_03315</name>
</gene>
<protein>
    <submittedName>
        <fullName evidence="2">ABC transporter permease</fullName>
    </submittedName>
</protein>
<feature type="transmembrane region" description="Helical" evidence="1">
    <location>
        <begin position="21"/>
        <end position="41"/>
    </location>
</feature>
<sequence>MKSFIAFTKKEFLELFRTYKILIILAVFLVFSMMNPIIAKITPLLVENFMPAGMNITIPEPSAMDSWMQFYKNLPLCLIVFVIVFSGILTVEISNGTLINMLTKGLRRANVIISKLLTMLIMWTFAYLLYFMVTYVYAIYLFPENINNIIYAALMYYIFGILIISVMIFASSMFNSNYGVLLFTGGVTVILFLINIVPKIQKYNPLMLINDNMSLLQSKLSVGDFKFALMTLTVMCFVFIISAIPIFNKKQI</sequence>
<evidence type="ECO:0000313" key="2">
    <source>
        <dbReference type="EMBL" id="RGD75369.1"/>
    </source>
</evidence>
<keyword evidence="1" id="KW-0812">Transmembrane</keyword>
<comment type="caution">
    <text evidence="2">The sequence shown here is derived from an EMBL/GenBank/DDBJ whole genome shotgun (WGS) entry which is preliminary data.</text>
</comment>
<keyword evidence="1" id="KW-0472">Membrane</keyword>
<dbReference type="RefSeq" id="WP_117531598.1">
    <property type="nucleotide sequence ID" value="NZ_JANFYI010000230.1"/>
</dbReference>
<dbReference type="PANTHER" id="PTHR37305">
    <property type="entry name" value="INTEGRAL MEMBRANE PROTEIN-RELATED"/>
    <property type="match status" value="1"/>
</dbReference>
<feature type="transmembrane region" description="Helical" evidence="1">
    <location>
        <begin position="149"/>
        <end position="171"/>
    </location>
</feature>
<evidence type="ECO:0000313" key="3">
    <source>
        <dbReference type="Proteomes" id="UP000261212"/>
    </source>
</evidence>
<feature type="transmembrane region" description="Helical" evidence="1">
    <location>
        <begin position="178"/>
        <end position="197"/>
    </location>
</feature>
<feature type="transmembrane region" description="Helical" evidence="1">
    <location>
        <begin position="116"/>
        <end position="143"/>
    </location>
</feature>
<feature type="transmembrane region" description="Helical" evidence="1">
    <location>
        <begin position="227"/>
        <end position="247"/>
    </location>
</feature>
<dbReference type="EMBL" id="QUSM01000002">
    <property type="protein sequence ID" value="RGD75369.1"/>
    <property type="molecule type" value="Genomic_DNA"/>
</dbReference>
<dbReference type="Proteomes" id="UP000261212">
    <property type="component" value="Unassembled WGS sequence"/>
</dbReference>
<accession>A0A3E3E2H5</accession>
<dbReference type="PANTHER" id="PTHR37305:SF1">
    <property type="entry name" value="MEMBRANE PROTEIN"/>
    <property type="match status" value="1"/>
</dbReference>